<dbReference type="Pfam" id="PF14542">
    <property type="entry name" value="Acetyltransf_CG"/>
    <property type="match status" value="1"/>
</dbReference>
<dbReference type="PANTHER" id="PTHR31435:SF10">
    <property type="entry name" value="BSR4717 PROTEIN"/>
    <property type="match status" value="1"/>
</dbReference>
<dbReference type="InterPro" id="IPR045057">
    <property type="entry name" value="Gcn5-rel_NAT"/>
</dbReference>
<dbReference type="Gene3D" id="3.40.630.30">
    <property type="match status" value="1"/>
</dbReference>
<keyword evidence="2" id="KW-1185">Reference proteome</keyword>
<dbReference type="InterPro" id="IPR031165">
    <property type="entry name" value="GNAT_YJDJ"/>
</dbReference>
<name>A0A221W8F1_9PSEU</name>
<evidence type="ECO:0000313" key="2">
    <source>
        <dbReference type="Proteomes" id="UP000204221"/>
    </source>
</evidence>
<reference evidence="1 2" key="1">
    <citation type="submission" date="2017-07" db="EMBL/GenBank/DDBJ databases">
        <title>Complete genome sequence of Actinoalloteichus hoggarensis DSM 45943, type strain of Actinoalloteichus hoggarensis.</title>
        <authorList>
            <person name="Ruckert C."/>
            <person name="Nouioui I."/>
            <person name="Willmese J."/>
            <person name="van Wezel G."/>
            <person name="Klenk H.-P."/>
            <person name="Kalinowski J."/>
            <person name="Zotchev S.B."/>
        </authorList>
    </citation>
    <scope>NUCLEOTIDE SEQUENCE [LARGE SCALE GENOMIC DNA]</scope>
    <source>
        <strain evidence="1 2">DSM 45943</strain>
    </source>
</reference>
<dbReference type="EMBL" id="CP022521">
    <property type="protein sequence ID" value="ASO22290.1"/>
    <property type="molecule type" value="Genomic_DNA"/>
</dbReference>
<dbReference type="SUPFAM" id="SSF55729">
    <property type="entry name" value="Acyl-CoA N-acyltransferases (Nat)"/>
    <property type="match status" value="1"/>
</dbReference>
<sequence>MNSQENAAEPDLVVRDAPEHGRYEAWLGADLAGFVDYAVDGTVVSLLHAEVVERFGGRGVGGRMVRQTLDDVRGRGLRVRPVCGFVASWIARHPDYAGVVAAPEQE</sequence>
<protein>
    <submittedName>
        <fullName evidence="1">Uncharacterized protein</fullName>
    </submittedName>
</protein>
<dbReference type="InterPro" id="IPR016181">
    <property type="entry name" value="Acyl_CoA_acyltransferase"/>
</dbReference>
<gene>
    <name evidence="1" type="ORF">AHOG_23410</name>
</gene>
<dbReference type="PROSITE" id="PS51729">
    <property type="entry name" value="GNAT_YJDJ"/>
    <property type="match status" value="1"/>
</dbReference>
<proteinExistence type="predicted"/>
<dbReference type="RefSeq" id="WP_093943279.1">
    <property type="nucleotide sequence ID" value="NZ_CP022521.1"/>
</dbReference>
<evidence type="ECO:0000313" key="1">
    <source>
        <dbReference type="EMBL" id="ASO22290.1"/>
    </source>
</evidence>
<dbReference type="KEGG" id="ahg:AHOG_23410"/>
<organism evidence="1 2">
    <name type="scientific">Actinoalloteichus hoggarensis</name>
    <dbReference type="NCBI Taxonomy" id="1470176"/>
    <lineage>
        <taxon>Bacteria</taxon>
        <taxon>Bacillati</taxon>
        <taxon>Actinomycetota</taxon>
        <taxon>Actinomycetes</taxon>
        <taxon>Pseudonocardiales</taxon>
        <taxon>Pseudonocardiaceae</taxon>
        <taxon>Actinoalloteichus</taxon>
    </lineage>
</organism>
<dbReference type="Proteomes" id="UP000204221">
    <property type="component" value="Chromosome"/>
</dbReference>
<dbReference type="PANTHER" id="PTHR31435">
    <property type="entry name" value="PROTEIN NATD1"/>
    <property type="match status" value="1"/>
</dbReference>
<accession>A0A221W8F1</accession>
<dbReference type="AlphaFoldDB" id="A0A221W8F1"/>
<dbReference type="OrthoDB" id="5405911at2"/>